<comment type="cofactor">
    <cofactor evidence="1">
        <name>pyridoxal 5'-phosphate</name>
        <dbReference type="ChEBI" id="CHEBI:597326"/>
    </cofactor>
</comment>
<evidence type="ECO:0000256" key="4">
    <source>
        <dbReference type="ARBA" id="ARBA00022553"/>
    </source>
</evidence>
<dbReference type="PROSITE" id="PS00012">
    <property type="entry name" value="PHOSPHOPANTETHEINE"/>
    <property type="match status" value="4"/>
</dbReference>
<dbReference type="Gene3D" id="3.90.1150.10">
    <property type="entry name" value="Aspartate Aminotransferase, domain 1"/>
    <property type="match status" value="1"/>
</dbReference>
<evidence type="ECO:0000313" key="8">
    <source>
        <dbReference type="EMBL" id="MDI5970744.1"/>
    </source>
</evidence>
<keyword evidence="4" id="KW-0597">Phosphoprotein</keyword>
<proteinExistence type="predicted"/>
<dbReference type="InterPro" id="IPR024011">
    <property type="entry name" value="Biosynth_lucif-like_mOase_dom"/>
</dbReference>
<dbReference type="RefSeq" id="WP_282698755.1">
    <property type="nucleotide sequence ID" value="NZ_JABXJJ020000017.1"/>
</dbReference>
<dbReference type="CDD" id="cd00610">
    <property type="entry name" value="OAT_like"/>
    <property type="match status" value="1"/>
</dbReference>
<dbReference type="EMBL" id="JABXJJ020000017">
    <property type="protein sequence ID" value="MDI5970744.1"/>
    <property type="molecule type" value="Genomic_DNA"/>
</dbReference>
<dbReference type="SUPFAM" id="SSF52777">
    <property type="entry name" value="CoA-dependent acyltransferases"/>
    <property type="match status" value="2"/>
</dbReference>
<dbReference type="GO" id="GO:0008483">
    <property type="term" value="F:transaminase activity"/>
    <property type="evidence" value="ECO:0007669"/>
    <property type="project" value="UniProtKB-KW"/>
</dbReference>
<evidence type="ECO:0000256" key="2">
    <source>
        <dbReference type="ARBA" id="ARBA00001957"/>
    </source>
</evidence>
<feature type="domain" description="Carrier" evidence="7">
    <location>
        <begin position="202"/>
        <end position="279"/>
    </location>
</feature>
<comment type="caution">
    <text evidence="8">The sequence shown here is derived from an EMBL/GenBank/DDBJ whole genome shotgun (WGS) entry which is preliminary data.</text>
</comment>
<dbReference type="GO" id="GO:0030170">
    <property type="term" value="F:pyridoxal phosphate binding"/>
    <property type="evidence" value="ECO:0007669"/>
    <property type="project" value="InterPro"/>
</dbReference>
<dbReference type="Pfam" id="PF00296">
    <property type="entry name" value="Bac_luciferase"/>
    <property type="match status" value="1"/>
</dbReference>
<gene>
    <name evidence="8" type="ORF">POF50_015585</name>
</gene>
<dbReference type="Gene3D" id="3.30.559.30">
    <property type="entry name" value="Nonribosomal peptide synthetase, condensation domain"/>
    <property type="match status" value="1"/>
</dbReference>
<feature type="region of interest" description="Disordered" evidence="6">
    <location>
        <begin position="1374"/>
        <end position="1393"/>
    </location>
</feature>
<dbReference type="SUPFAM" id="SSF47336">
    <property type="entry name" value="ACP-like"/>
    <property type="match status" value="4"/>
</dbReference>
<reference evidence="8" key="1">
    <citation type="submission" date="2023-05" db="EMBL/GenBank/DDBJ databases">
        <title>Streptantibioticus silvisoli sp. nov., acidotolerant actinomycetes 1 from pine litter.</title>
        <authorList>
            <person name="Swiecimska M."/>
            <person name="Golinska P."/>
            <person name="Sangal V."/>
            <person name="Wachnowicz B."/>
            <person name="Goodfellow M."/>
        </authorList>
    </citation>
    <scope>NUCLEOTIDE SEQUENCE</scope>
    <source>
        <strain evidence="8">SL13</strain>
    </source>
</reference>
<feature type="region of interest" description="Disordered" evidence="6">
    <location>
        <begin position="275"/>
        <end position="335"/>
    </location>
</feature>
<dbReference type="PANTHER" id="PTHR43713">
    <property type="entry name" value="GLUTAMATE-1-SEMIALDEHYDE 2,1-AMINOMUTASE"/>
    <property type="match status" value="1"/>
</dbReference>
<feature type="region of interest" description="Disordered" evidence="6">
    <location>
        <begin position="766"/>
        <end position="793"/>
    </location>
</feature>
<dbReference type="InterPro" id="IPR009081">
    <property type="entry name" value="PP-bd_ACP"/>
</dbReference>
<dbReference type="SUPFAM" id="SSF53383">
    <property type="entry name" value="PLP-dependent transferases"/>
    <property type="match status" value="1"/>
</dbReference>
<comment type="cofactor">
    <cofactor evidence="2">
        <name>pantetheine 4'-phosphate</name>
        <dbReference type="ChEBI" id="CHEBI:47942"/>
    </cofactor>
</comment>
<dbReference type="InterPro" id="IPR049704">
    <property type="entry name" value="Aminotrans_3_PPA_site"/>
</dbReference>
<keyword evidence="8" id="KW-0808">Transferase</keyword>
<sequence>MEQVVEQVDEVVGKLLEMPGSVPRDVPLLDLGADSLVLIELADKIQHTFGVDITVVQLFEEIVTIEAITRWIEQERTLPAPAAPTAPTADAGEAEDGAPRPQAPAPIADQVNHLIAQLLEMPGSVPRDVPLLDLGADSLVLIELADKIQHTYDVDITVVQLFEEIVTIEAITRWIEQERTPPAPAAPTADAGEAEDAAPRPQAPAPIADQVNHLIAQLLEMPGTVPQDVPLLDLGADSLVLIELADKIQHTYDVDITVVQLFEEIVTTEAITRWIEQERTPPTPPAPTAGVPAPTAGAPTAGVPAPTATPPASAPVTPAAGAPVPRPARGFAEATAESRRLSEAYQDVLCNNRRFPERDEAERGSAYPVWVDRSEGPYLWDVDGNRLVDMAMGYGSHLFGHNPDFVVRALREQLDKGLHLGAEVAQTGELAQKIRQLTGVERVNFCVSGTEAVFTAMRLARAYTGRGKIVMLQHAYHGHSDATLYSPKPGERRQRVATPNVLGVSAAGAGDVIVGSVDDPGLPEFILEHGDEIAAVLMEPLQNQFPDRDLRDFAVEMRRVTESVGALLIFDEVLTGFRFAPGGFQELYGVEADLVTYGKTVGAGLPVAVVAGRARVMDLVDGGPWTRDLRVGSDRLTYTAGTYGKHPLSMAAANEVLGELARRGPQFSQRLNERGDRLRERLDAVLGEADAGVRVIGRGSLLRFVRSGAVSFAFLGSEFHAFRRALLAEGVYITEIGLSYLSDAHTDEVLDEVVGAVARAARSAKGRTTAGSTAAAERGQAPQASGSGAGAAVTAPVRQAAPAPAAPVVSAVPSRPAERELAVSLSFFGMQDRAHEGDFYGRVVRLAEAAEAGGLDAVWFPERHFDGFAGFSPNPAVLAALVASRTSRIGLRAGSAVLPLHSAVTVAEDWAMLDVASGGRVGVAVASGWMRRDFVLSQAPYEARRELFEQRISELDRLWSGETLRVESPGGTVADVRLFPRPVQARLPLWQAILGSEQSFHEAGRAGRNILTNLIQQDLGELRAKLARYRAGRQEAGLDPAGGEVTVLVHTAFTPDPDSRAAALRDLEHYMFQTFKSTHRDPASVDEASWSGRMAQAARRLQDGLSLIGTGSEWLTQCRALKEAGATEISCLVDFVREPDRWDATVEALAGLRDAVRRPAPAVRPTAPTENDTAQAATAAERDTAVQDATAAEPAEPVRAAERPAEPFVETERPAEPVRTVELTRGAVEIWAASKISPDAMAAYTIQRLFEVRGEVDGDRLRSAFLAVLRADASLRLEVLPTGEAGVIADHRGAQQDAFVLYDGVAGDRAAFHDRVARDLAARPLDAEHGPALAMRCQVTADGMLIHLAASHAVMDGTQFSDVLRKVGKAYDGERIDEPAPEAAGDGGEADGDRGYWREAVARLPRTTLERAGTRSVVTGDWRGRRYSRRLPDGWLGAVETRAREQRITAFIETLASTMESLNGLAGRHLLYSFPALRPRSRRYGSRANLLPIWADDSVKDLRAHCKSAVLNGLQHGSLTFTQIFDGGRAGDPARGRVVPDVTFSWDHFDALRLGTSTIRELPTRTEVVRFPIGVTLTVEPGGGVTLSLDLAEAAGVDDGEKWFDALHTALVQEYAEHAPAAPAAGPDRSEAAGLPHEAAVALAGLAVHCRAAARDNGQHTLRLDGRGRMTDLLVSRARATTNAVLRRCEVERITDVRIAVDSEYDLLVAALVCGMLGVADRAVAGGGTGDGSGVTLEIRPSATGAGSSASHVVVGLSAWTYVAPDATLPDAPQDVAGLAHLLGTFAEDHPSDRVAVVARAAVRVADLLGVDRGSATSETATPAPAAAPAGPDGSAVVRAAWRKALGRDGFGDEEDFFELGGDSIAAIRVVAELNSRLGASLPVSLVYFHPTVAELVTELRSQQAASSTADSSPSPTRR</sequence>
<dbReference type="Pfam" id="PF00550">
    <property type="entry name" value="PP-binding"/>
    <property type="match status" value="4"/>
</dbReference>
<dbReference type="InterPro" id="IPR011251">
    <property type="entry name" value="Luciferase-like_dom"/>
</dbReference>
<dbReference type="InterPro" id="IPR023213">
    <property type="entry name" value="CAT-like_dom_sf"/>
</dbReference>
<dbReference type="SUPFAM" id="SSF51679">
    <property type="entry name" value="Bacterial luciferase-like"/>
    <property type="match status" value="1"/>
</dbReference>
<feature type="compositionally biased region" description="Low complexity" evidence="6">
    <location>
        <begin position="1189"/>
        <end position="1198"/>
    </location>
</feature>
<organism evidence="8">
    <name type="scientific">Streptantibioticus silvisoli</name>
    <dbReference type="NCBI Taxonomy" id="2705255"/>
    <lineage>
        <taxon>Bacteria</taxon>
        <taxon>Bacillati</taxon>
        <taxon>Actinomycetota</taxon>
        <taxon>Actinomycetes</taxon>
        <taxon>Kitasatosporales</taxon>
        <taxon>Streptomycetaceae</taxon>
        <taxon>Streptantibioticus</taxon>
    </lineage>
</organism>
<dbReference type="InterPro" id="IPR005814">
    <property type="entry name" value="Aminotrans_3"/>
</dbReference>
<keyword evidence="3" id="KW-0596">Phosphopantetheine</keyword>
<dbReference type="Gene3D" id="1.10.1200.10">
    <property type="entry name" value="ACP-like"/>
    <property type="match status" value="4"/>
</dbReference>
<feature type="region of interest" description="Disordered" evidence="6">
    <location>
        <begin position="178"/>
        <end position="204"/>
    </location>
</feature>
<feature type="compositionally biased region" description="Basic and acidic residues" evidence="6">
    <location>
        <begin position="1199"/>
        <end position="1214"/>
    </location>
</feature>
<dbReference type="Gene3D" id="3.30.559.10">
    <property type="entry name" value="Chloramphenicol acetyltransferase-like domain"/>
    <property type="match status" value="1"/>
</dbReference>
<dbReference type="InterPro" id="IPR015421">
    <property type="entry name" value="PyrdxlP-dep_Trfase_major"/>
</dbReference>
<dbReference type="InterPro" id="IPR015424">
    <property type="entry name" value="PyrdxlP-dep_Trfase"/>
</dbReference>
<dbReference type="InterPro" id="IPR036736">
    <property type="entry name" value="ACP-like_sf"/>
</dbReference>
<dbReference type="InterPro" id="IPR020806">
    <property type="entry name" value="PKS_PP-bd"/>
</dbReference>
<dbReference type="GO" id="GO:0017000">
    <property type="term" value="P:antibiotic biosynthetic process"/>
    <property type="evidence" value="ECO:0007669"/>
    <property type="project" value="UniProtKB-ARBA"/>
</dbReference>
<dbReference type="SMART" id="SM01294">
    <property type="entry name" value="PKS_PP_betabranch"/>
    <property type="match status" value="1"/>
</dbReference>
<feature type="region of interest" description="Disordered" evidence="6">
    <location>
        <begin position="1160"/>
        <end position="1214"/>
    </location>
</feature>
<name>A0AA90H4X9_9ACTN</name>
<dbReference type="NCBIfam" id="TIGR04020">
    <property type="entry name" value="seco_metab_LLM"/>
    <property type="match status" value="1"/>
</dbReference>
<feature type="compositionally biased region" description="Low complexity" evidence="6">
    <location>
        <begin position="1160"/>
        <end position="1179"/>
    </location>
</feature>
<feature type="compositionally biased region" description="Low complexity" evidence="6">
    <location>
        <begin position="79"/>
        <end position="91"/>
    </location>
</feature>
<feature type="compositionally biased region" description="Low complexity" evidence="6">
    <location>
        <begin position="779"/>
        <end position="793"/>
    </location>
</feature>
<keyword evidence="8" id="KW-0032">Aminotransferase</keyword>
<dbReference type="Pfam" id="PF00202">
    <property type="entry name" value="Aminotran_3"/>
    <property type="match status" value="1"/>
</dbReference>
<keyword evidence="5" id="KW-0663">Pyridoxal phosphate</keyword>
<dbReference type="PANTHER" id="PTHR43713:SF3">
    <property type="entry name" value="GLUTAMATE-1-SEMIALDEHYDE 2,1-AMINOMUTASE 1, CHLOROPLASTIC-RELATED"/>
    <property type="match status" value="1"/>
</dbReference>
<dbReference type="PROSITE" id="PS50075">
    <property type="entry name" value="CARRIER"/>
    <property type="match status" value="4"/>
</dbReference>
<feature type="domain" description="Carrier" evidence="7">
    <location>
        <begin position="102"/>
        <end position="179"/>
    </location>
</feature>
<dbReference type="Gene3D" id="3.40.640.10">
    <property type="entry name" value="Type I PLP-dependent aspartate aminotransferase-like (Major domain)"/>
    <property type="match status" value="1"/>
</dbReference>
<dbReference type="PROSITE" id="PS00600">
    <property type="entry name" value="AA_TRANSFER_CLASS_3"/>
    <property type="match status" value="1"/>
</dbReference>
<protein>
    <submittedName>
        <fullName evidence="8">Aminotransferase class III-fold pyridoxal phosphate-dependent enzyme</fullName>
    </submittedName>
</protein>
<feature type="domain" description="Carrier" evidence="7">
    <location>
        <begin position="1"/>
        <end position="76"/>
    </location>
</feature>
<evidence type="ECO:0000259" key="7">
    <source>
        <dbReference type="PROSITE" id="PS50075"/>
    </source>
</evidence>
<dbReference type="InterPro" id="IPR036661">
    <property type="entry name" value="Luciferase-like_sf"/>
</dbReference>
<dbReference type="Gene3D" id="3.20.20.30">
    <property type="entry name" value="Luciferase-like domain"/>
    <property type="match status" value="1"/>
</dbReference>
<dbReference type="InterPro" id="IPR006162">
    <property type="entry name" value="Ppantetheine_attach_site"/>
</dbReference>
<dbReference type="SMART" id="SM00823">
    <property type="entry name" value="PKS_PP"/>
    <property type="match status" value="4"/>
</dbReference>
<evidence type="ECO:0000256" key="1">
    <source>
        <dbReference type="ARBA" id="ARBA00001933"/>
    </source>
</evidence>
<feature type="compositionally biased region" description="Low complexity" evidence="6">
    <location>
        <begin position="314"/>
        <end position="323"/>
    </location>
</feature>
<evidence type="ECO:0000256" key="3">
    <source>
        <dbReference type="ARBA" id="ARBA00022450"/>
    </source>
</evidence>
<feature type="domain" description="Carrier" evidence="7">
    <location>
        <begin position="1829"/>
        <end position="1904"/>
    </location>
</feature>
<evidence type="ECO:0000256" key="5">
    <source>
        <dbReference type="ARBA" id="ARBA00022898"/>
    </source>
</evidence>
<dbReference type="GO" id="GO:0031177">
    <property type="term" value="F:phosphopantetheine binding"/>
    <property type="evidence" value="ECO:0007669"/>
    <property type="project" value="InterPro"/>
</dbReference>
<dbReference type="InterPro" id="IPR015422">
    <property type="entry name" value="PyrdxlP-dep_Trfase_small"/>
</dbReference>
<accession>A0AA90H4X9</accession>
<dbReference type="GO" id="GO:0016705">
    <property type="term" value="F:oxidoreductase activity, acting on paired donors, with incorporation or reduction of molecular oxygen"/>
    <property type="evidence" value="ECO:0007669"/>
    <property type="project" value="InterPro"/>
</dbReference>
<evidence type="ECO:0000256" key="6">
    <source>
        <dbReference type="SAM" id="MobiDB-lite"/>
    </source>
</evidence>
<feature type="compositionally biased region" description="Low complexity" evidence="6">
    <location>
        <begin position="288"/>
        <end position="306"/>
    </location>
</feature>
<feature type="region of interest" description="Disordered" evidence="6">
    <location>
        <begin position="76"/>
        <end position="105"/>
    </location>
</feature>